<evidence type="ECO:0000256" key="1">
    <source>
        <dbReference type="ARBA" id="ARBA00004967"/>
    </source>
</evidence>
<keyword evidence="5" id="KW-0028">Amino-acid biosynthesis</keyword>
<dbReference type="EMBL" id="JAEAOA010000962">
    <property type="protein sequence ID" value="KAK3590536.1"/>
    <property type="molecule type" value="Genomic_DNA"/>
</dbReference>
<comment type="pathway">
    <text evidence="1">Amino-acid biosynthesis; L-arginine biosynthesis; L-arginine from L-ornithine and carbamoyl phosphate: step 2/3.</text>
</comment>
<dbReference type="InterPro" id="IPR024074">
    <property type="entry name" value="AS_cat/multimer_dom_body"/>
</dbReference>
<dbReference type="GO" id="GO:0005524">
    <property type="term" value="F:ATP binding"/>
    <property type="evidence" value="ECO:0007669"/>
    <property type="project" value="UniProtKB-KW"/>
</dbReference>
<keyword evidence="7" id="KW-0067">ATP-binding</keyword>
<dbReference type="Proteomes" id="UP001195483">
    <property type="component" value="Unassembled WGS sequence"/>
</dbReference>
<protein>
    <recommendedName>
        <fullName evidence="2">argininosuccinate synthase</fullName>
        <ecNumber evidence="2">6.3.4.5</ecNumber>
    </recommendedName>
</protein>
<keyword evidence="4" id="KW-0436">Ligase</keyword>
<organism evidence="9 10">
    <name type="scientific">Potamilus streckersoni</name>
    <dbReference type="NCBI Taxonomy" id="2493646"/>
    <lineage>
        <taxon>Eukaryota</taxon>
        <taxon>Metazoa</taxon>
        <taxon>Spiralia</taxon>
        <taxon>Lophotrochozoa</taxon>
        <taxon>Mollusca</taxon>
        <taxon>Bivalvia</taxon>
        <taxon>Autobranchia</taxon>
        <taxon>Heteroconchia</taxon>
        <taxon>Palaeoheterodonta</taxon>
        <taxon>Unionida</taxon>
        <taxon>Unionoidea</taxon>
        <taxon>Unionidae</taxon>
        <taxon>Ambleminae</taxon>
        <taxon>Lampsilini</taxon>
        <taxon>Potamilus</taxon>
    </lineage>
</organism>
<dbReference type="Gene3D" id="3.90.1260.10">
    <property type="entry name" value="Argininosuccinate synthetase, chain A, domain 2"/>
    <property type="match status" value="1"/>
</dbReference>
<sequence length="155" mass="17896">MIGMPVRVKNHNDGTEKTDALELFLYLNKIGHLRDPRRDNLLTAHLDIDDFTMNREHRKIKRELDVKFGDQVYRGFSFSPECDFTRWCINRSQELVEGTVTVKLYKGSVNVVGRKSPLSLYSEELVSMNVQGDYDPVDANGFIRVNALRYGIKNN</sequence>
<keyword evidence="6" id="KW-0547">Nucleotide-binding</keyword>
<dbReference type="GO" id="GO:0005737">
    <property type="term" value="C:cytoplasm"/>
    <property type="evidence" value="ECO:0007669"/>
    <property type="project" value="TreeGrafter"/>
</dbReference>
<dbReference type="GO" id="GO:0000053">
    <property type="term" value="P:argininosuccinate metabolic process"/>
    <property type="evidence" value="ECO:0007669"/>
    <property type="project" value="TreeGrafter"/>
</dbReference>
<evidence type="ECO:0000256" key="4">
    <source>
        <dbReference type="ARBA" id="ARBA00022598"/>
    </source>
</evidence>
<dbReference type="GO" id="GO:0000050">
    <property type="term" value="P:urea cycle"/>
    <property type="evidence" value="ECO:0007669"/>
    <property type="project" value="TreeGrafter"/>
</dbReference>
<accession>A0AAE0VUJ0</accession>
<comment type="caution">
    <text evidence="9">The sequence shown here is derived from an EMBL/GenBank/DDBJ whole genome shotgun (WGS) entry which is preliminary data.</text>
</comment>
<evidence type="ECO:0000256" key="2">
    <source>
        <dbReference type="ARBA" id="ARBA00012286"/>
    </source>
</evidence>
<evidence type="ECO:0000256" key="6">
    <source>
        <dbReference type="ARBA" id="ARBA00022741"/>
    </source>
</evidence>
<dbReference type="Pfam" id="PF20979">
    <property type="entry name" value="Arginosuc_syn_C"/>
    <property type="match status" value="1"/>
</dbReference>
<dbReference type="PANTHER" id="PTHR11587:SF2">
    <property type="entry name" value="ARGININOSUCCINATE SYNTHASE"/>
    <property type="match status" value="1"/>
</dbReference>
<evidence type="ECO:0000256" key="5">
    <source>
        <dbReference type="ARBA" id="ARBA00022605"/>
    </source>
</evidence>
<dbReference type="Gene3D" id="1.20.5.470">
    <property type="entry name" value="Single helix bin"/>
    <property type="match status" value="1"/>
</dbReference>
<dbReference type="InterPro" id="IPR048268">
    <property type="entry name" value="Arginosuc_syn_C"/>
</dbReference>
<dbReference type="GO" id="GO:0004055">
    <property type="term" value="F:argininosuccinate synthase activity"/>
    <property type="evidence" value="ECO:0007669"/>
    <property type="project" value="UniProtKB-EC"/>
</dbReference>
<dbReference type="PANTHER" id="PTHR11587">
    <property type="entry name" value="ARGININOSUCCINATE SYNTHASE"/>
    <property type="match status" value="1"/>
</dbReference>
<dbReference type="EC" id="6.3.4.5" evidence="2"/>
<keyword evidence="3" id="KW-0055">Arginine biosynthesis</keyword>
<dbReference type="GO" id="GO:0006526">
    <property type="term" value="P:L-arginine biosynthetic process"/>
    <property type="evidence" value="ECO:0007669"/>
    <property type="project" value="UniProtKB-KW"/>
</dbReference>
<keyword evidence="10" id="KW-1185">Reference proteome</keyword>
<reference evidence="9" key="1">
    <citation type="journal article" date="2021" name="Genome Biol. Evol.">
        <title>A High-Quality Reference Genome for a Parasitic Bivalve with Doubly Uniparental Inheritance (Bivalvia: Unionida).</title>
        <authorList>
            <person name="Smith C.H."/>
        </authorList>
    </citation>
    <scope>NUCLEOTIDE SEQUENCE</scope>
    <source>
        <strain evidence="9">CHS0354</strain>
    </source>
</reference>
<proteinExistence type="predicted"/>
<reference evidence="9" key="2">
    <citation type="journal article" date="2021" name="Genome Biol. Evol.">
        <title>Developing a high-quality reference genome for a parasitic bivalve with doubly uniparental inheritance (Bivalvia: Unionida).</title>
        <authorList>
            <person name="Smith C.H."/>
        </authorList>
    </citation>
    <scope>NUCLEOTIDE SEQUENCE</scope>
    <source>
        <strain evidence="9">CHS0354</strain>
        <tissue evidence="9">Mantle</tissue>
    </source>
</reference>
<name>A0AAE0VUJ0_9BIVA</name>
<dbReference type="AlphaFoldDB" id="A0AAE0VUJ0"/>
<evidence type="ECO:0000313" key="9">
    <source>
        <dbReference type="EMBL" id="KAK3590536.1"/>
    </source>
</evidence>
<dbReference type="InterPro" id="IPR001518">
    <property type="entry name" value="Arginosuc_synth"/>
</dbReference>
<evidence type="ECO:0000256" key="7">
    <source>
        <dbReference type="ARBA" id="ARBA00022840"/>
    </source>
</evidence>
<evidence type="ECO:0000259" key="8">
    <source>
        <dbReference type="Pfam" id="PF20979"/>
    </source>
</evidence>
<evidence type="ECO:0000256" key="3">
    <source>
        <dbReference type="ARBA" id="ARBA00022571"/>
    </source>
</evidence>
<gene>
    <name evidence="9" type="ORF">CHS0354_015512</name>
</gene>
<evidence type="ECO:0000313" key="10">
    <source>
        <dbReference type="Proteomes" id="UP001195483"/>
    </source>
</evidence>
<dbReference type="SUPFAM" id="SSF69864">
    <property type="entry name" value="Argininosuccinate synthetase, C-terminal domain"/>
    <property type="match status" value="1"/>
</dbReference>
<feature type="domain" description="Arginosuccinate synthase C-terminal" evidence="8">
    <location>
        <begin position="41"/>
        <end position="150"/>
    </location>
</feature>
<reference evidence="9" key="3">
    <citation type="submission" date="2023-05" db="EMBL/GenBank/DDBJ databases">
        <authorList>
            <person name="Smith C.H."/>
        </authorList>
    </citation>
    <scope>NUCLEOTIDE SEQUENCE</scope>
    <source>
        <strain evidence="9">CHS0354</strain>
        <tissue evidence="9">Mantle</tissue>
    </source>
</reference>